<protein>
    <submittedName>
        <fullName evidence="1">Uncharacterized protein</fullName>
    </submittedName>
</protein>
<keyword evidence="2" id="KW-1185">Reference proteome</keyword>
<comment type="caution">
    <text evidence="1">The sequence shown here is derived from an EMBL/GenBank/DDBJ whole genome shotgun (WGS) entry which is preliminary data.</text>
</comment>
<evidence type="ECO:0000313" key="1">
    <source>
        <dbReference type="EMBL" id="KAH3738573.1"/>
    </source>
</evidence>
<proteinExistence type="predicted"/>
<name>A0A9D4D7C3_DREPO</name>
<reference evidence="1" key="1">
    <citation type="journal article" date="2019" name="bioRxiv">
        <title>The Genome of the Zebra Mussel, Dreissena polymorpha: A Resource for Invasive Species Research.</title>
        <authorList>
            <person name="McCartney M.A."/>
            <person name="Auch B."/>
            <person name="Kono T."/>
            <person name="Mallez S."/>
            <person name="Zhang Y."/>
            <person name="Obille A."/>
            <person name="Becker A."/>
            <person name="Abrahante J.E."/>
            <person name="Garbe J."/>
            <person name="Badalamenti J.P."/>
            <person name="Herman A."/>
            <person name="Mangelson H."/>
            <person name="Liachko I."/>
            <person name="Sullivan S."/>
            <person name="Sone E.D."/>
            <person name="Koren S."/>
            <person name="Silverstein K.A.T."/>
            <person name="Beckman K.B."/>
            <person name="Gohl D.M."/>
        </authorList>
    </citation>
    <scope>NUCLEOTIDE SEQUENCE</scope>
    <source>
        <strain evidence="1">Duluth1</strain>
        <tissue evidence="1">Whole animal</tissue>
    </source>
</reference>
<accession>A0A9D4D7C3</accession>
<dbReference type="EMBL" id="JAIWYP010000011">
    <property type="protein sequence ID" value="KAH3738573.1"/>
    <property type="molecule type" value="Genomic_DNA"/>
</dbReference>
<organism evidence="1 2">
    <name type="scientific">Dreissena polymorpha</name>
    <name type="common">Zebra mussel</name>
    <name type="synonym">Mytilus polymorpha</name>
    <dbReference type="NCBI Taxonomy" id="45954"/>
    <lineage>
        <taxon>Eukaryota</taxon>
        <taxon>Metazoa</taxon>
        <taxon>Spiralia</taxon>
        <taxon>Lophotrochozoa</taxon>
        <taxon>Mollusca</taxon>
        <taxon>Bivalvia</taxon>
        <taxon>Autobranchia</taxon>
        <taxon>Heteroconchia</taxon>
        <taxon>Euheterodonta</taxon>
        <taxon>Imparidentia</taxon>
        <taxon>Neoheterodontei</taxon>
        <taxon>Myida</taxon>
        <taxon>Dreissenoidea</taxon>
        <taxon>Dreissenidae</taxon>
        <taxon>Dreissena</taxon>
    </lineage>
</organism>
<reference evidence="1" key="2">
    <citation type="submission" date="2020-11" db="EMBL/GenBank/DDBJ databases">
        <authorList>
            <person name="McCartney M.A."/>
            <person name="Auch B."/>
            <person name="Kono T."/>
            <person name="Mallez S."/>
            <person name="Becker A."/>
            <person name="Gohl D.M."/>
            <person name="Silverstein K.A.T."/>
            <person name="Koren S."/>
            <person name="Bechman K.B."/>
            <person name="Herman A."/>
            <person name="Abrahante J.E."/>
            <person name="Garbe J."/>
        </authorList>
    </citation>
    <scope>NUCLEOTIDE SEQUENCE</scope>
    <source>
        <strain evidence="1">Duluth1</strain>
        <tissue evidence="1">Whole animal</tissue>
    </source>
</reference>
<dbReference type="AlphaFoldDB" id="A0A9D4D7C3"/>
<sequence>MLQVRNQVVLQTLPGRDQSVDLIGNLLDVILCCRAEERLAEVPDKAKGAFRIFRLRLLVRSSSGMVSIARRLRLSTLV</sequence>
<dbReference type="Proteomes" id="UP000828390">
    <property type="component" value="Unassembled WGS sequence"/>
</dbReference>
<evidence type="ECO:0000313" key="2">
    <source>
        <dbReference type="Proteomes" id="UP000828390"/>
    </source>
</evidence>
<gene>
    <name evidence="1" type="ORF">DPMN_045211</name>
</gene>